<proteinExistence type="predicted"/>
<gene>
    <name evidence="2" type="ORF">GCM10010430_17840</name>
</gene>
<feature type="compositionally biased region" description="Polar residues" evidence="1">
    <location>
        <begin position="337"/>
        <end position="350"/>
    </location>
</feature>
<name>A0ABP5QIS3_9ACTN</name>
<accession>A0ABP5QIS3</accession>
<organism evidence="2 3">
    <name type="scientific">Kitasatospora cystarginea</name>
    <dbReference type="NCBI Taxonomy" id="58350"/>
    <lineage>
        <taxon>Bacteria</taxon>
        <taxon>Bacillati</taxon>
        <taxon>Actinomycetota</taxon>
        <taxon>Actinomycetes</taxon>
        <taxon>Kitasatosporales</taxon>
        <taxon>Streptomycetaceae</taxon>
        <taxon>Kitasatospora</taxon>
    </lineage>
</organism>
<dbReference type="RefSeq" id="WP_344635694.1">
    <property type="nucleotide sequence ID" value="NZ_BAAATR010000005.1"/>
</dbReference>
<evidence type="ECO:0000256" key="1">
    <source>
        <dbReference type="SAM" id="MobiDB-lite"/>
    </source>
</evidence>
<evidence type="ECO:0000313" key="2">
    <source>
        <dbReference type="EMBL" id="GAA2237278.1"/>
    </source>
</evidence>
<protein>
    <submittedName>
        <fullName evidence="2">Uncharacterized protein</fullName>
    </submittedName>
</protein>
<sequence length="350" mass="37261">MAEQVHALRVVGRSGVLAWRRLPVSQLPDRIRRKAGRHVAAGRDHLIHSVVAPRAEGTAAVVKYAMVLGGHNLNVHALLPPGTPADARAELTVGNGSRHFTVPGRLSAGSGGRPSVAVSALLGEQVGGLPVTDGRWSLALRITTPGGAAEELRLIGVGETPTLTGPSTALAACPVSGLSMHTGVSPSGRLRLNVSDPAVRAVLVRTVRRFAGLQLDFRPPGPRGRLEATDGRQTIALTVEPVPGSPELLRCTLPLDQFQAVGKGANWSFRWVGESGRRYWLRRRPDDLRPVRVMLNTGVKLVIADRKGRLHYVTQRHTIRGIYRLSFSPVPGPAAPGQQSNSTATTGSLT</sequence>
<keyword evidence="3" id="KW-1185">Reference proteome</keyword>
<comment type="caution">
    <text evidence="2">The sequence shown here is derived from an EMBL/GenBank/DDBJ whole genome shotgun (WGS) entry which is preliminary data.</text>
</comment>
<feature type="region of interest" description="Disordered" evidence="1">
    <location>
        <begin position="330"/>
        <end position="350"/>
    </location>
</feature>
<reference evidence="3" key="1">
    <citation type="journal article" date="2019" name="Int. J. Syst. Evol. Microbiol.">
        <title>The Global Catalogue of Microorganisms (GCM) 10K type strain sequencing project: providing services to taxonomists for standard genome sequencing and annotation.</title>
        <authorList>
            <consortium name="The Broad Institute Genomics Platform"/>
            <consortium name="The Broad Institute Genome Sequencing Center for Infectious Disease"/>
            <person name="Wu L."/>
            <person name="Ma J."/>
        </authorList>
    </citation>
    <scope>NUCLEOTIDE SEQUENCE [LARGE SCALE GENOMIC DNA]</scope>
    <source>
        <strain evidence="3">JCM 7356</strain>
    </source>
</reference>
<dbReference type="EMBL" id="BAAATR010000005">
    <property type="protein sequence ID" value="GAA2237278.1"/>
    <property type="molecule type" value="Genomic_DNA"/>
</dbReference>
<dbReference type="Proteomes" id="UP001500305">
    <property type="component" value="Unassembled WGS sequence"/>
</dbReference>
<evidence type="ECO:0000313" key="3">
    <source>
        <dbReference type="Proteomes" id="UP001500305"/>
    </source>
</evidence>